<dbReference type="PROSITE" id="PS51208">
    <property type="entry name" value="AUTOTRANSPORTER"/>
    <property type="match status" value="1"/>
</dbReference>
<keyword evidence="5" id="KW-1185">Reference proteome</keyword>
<evidence type="ECO:0000259" key="3">
    <source>
        <dbReference type="PROSITE" id="PS51208"/>
    </source>
</evidence>
<keyword evidence="2" id="KW-0732">Signal</keyword>
<protein>
    <submittedName>
        <fullName evidence="4">Autotransporter domain-containing protein</fullName>
    </submittedName>
</protein>
<dbReference type="Gene3D" id="2.40.128.130">
    <property type="entry name" value="Autotransporter beta-domain"/>
    <property type="match status" value="1"/>
</dbReference>
<dbReference type="Gene3D" id="3.40.50.1110">
    <property type="entry name" value="SGNH hydrolase"/>
    <property type="match status" value="1"/>
</dbReference>
<organism evidence="4 5">
    <name type="scientific">Jiella sonneratiae</name>
    <dbReference type="NCBI Taxonomy" id="2816856"/>
    <lineage>
        <taxon>Bacteria</taxon>
        <taxon>Pseudomonadati</taxon>
        <taxon>Pseudomonadota</taxon>
        <taxon>Alphaproteobacteria</taxon>
        <taxon>Hyphomicrobiales</taxon>
        <taxon>Aurantimonadaceae</taxon>
        <taxon>Jiella</taxon>
    </lineage>
</organism>
<dbReference type="Pfam" id="PF00657">
    <property type="entry name" value="Lipase_GDSL"/>
    <property type="match status" value="1"/>
</dbReference>
<feature type="domain" description="Autotransporter" evidence="3">
    <location>
        <begin position="338"/>
        <end position="614"/>
    </location>
</feature>
<evidence type="ECO:0000256" key="2">
    <source>
        <dbReference type="SAM" id="SignalP"/>
    </source>
</evidence>
<dbReference type="NCBIfam" id="TIGR01414">
    <property type="entry name" value="autotrans_barl"/>
    <property type="match status" value="1"/>
</dbReference>
<dbReference type="InterPro" id="IPR036709">
    <property type="entry name" value="Autotransporte_beta_dom_sf"/>
</dbReference>
<keyword evidence="1" id="KW-0378">Hydrolase</keyword>
<name>A0ABS3J4C5_9HYPH</name>
<dbReference type="CDD" id="cd01846">
    <property type="entry name" value="fatty_acyltransferase_like"/>
    <property type="match status" value="1"/>
</dbReference>
<dbReference type="EMBL" id="JAFMPY010000012">
    <property type="protein sequence ID" value="MBO0904530.1"/>
    <property type="molecule type" value="Genomic_DNA"/>
</dbReference>
<evidence type="ECO:0000256" key="1">
    <source>
        <dbReference type="ARBA" id="ARBA00022801"/>
    </source>
</evidence>
<feature type="signal peptide" evidence="2">
    <location>
        <begin position="1"/>
        <end position="25"/>
    </location>
</feature>
<dbReference type="PANTHER" id="PTHR45648:SF22">
    <property type="entry name" value="GDSL LIPASE_ACYLHYDROLASE FAMILY PROTEIN (AFU_ORTHOLOGUE AFUA_4G14700)"/>
    <property type="match status" value="1"/>
</dbReference>
<comment type="caution">
    <text evidence="4">The sequence shown here is derived from an EMBL/GenBank/DDBJ whole genome shotgun (WGS) entry which is preliminary data.</text>
</comment>
<evidence type="ECO:0000313" key="4">
    <source>
        <dbReference type="EMBL" id="MBO0904530.1"/>
    </source>
</evidence>
<sequence>MPKTLLARLSITASLVALSLTPAAARDIDAVISFGDSLSDNGNLYAVTGGTTPTSPPYYQGRYSNGPVFTEYLNGALQRAGAAALGGIQIDPTKNQDYAFGGARTDTLPALTPGIPDQIGLFLKEDGVFAPNDVVTLYGGANDIFQNPVPTPAGIVAVATQAAQNIGAAAGTLSKLGAPTLVVVNLPDLGLTPAYNGTPTTMVAGTLAADTFNAALTQAVYATAAANPGTDTFLVDVERVQRAIVADPGRFGFTNVTDGCVNVPTCVAAPQDVQNRYLYWDAVHPTAAAHQIFGSLVLDYLTAGEQAVNVGSMSETAILDRYEGVSSAYARSRDVLAGGASVPGLYASVGGNWYDRGDGGRMHGYDHDVATLRLGYDTMLGDYLFGGAVSYSNGAVDNAPITYDTQAFAADLYAGTRVGGFDVGATAGIAHADFNDIERVTLVPGIVNGGADTNAVVYDVGAEIAYPMVFGDLTATPSLALTYLHFDVDGFTESGLAARIQYDGYDRDALFGAANLDLAYQTEAFGRPAKLTGRIGWEDNLSNDDAGIVSRISGSPSHDSFAAFDDLSGRGFVLGAGAEASVTDAIAASVSYSVGFGDTIDVSHAAKGMLTVKF</sequence>
<proteinExistence type="predicted"/>
<dbReference type="InterPro" id="IPR051058">
    <property type="entry name" value="GDSL_Est/Lipase"/>
</dbReference>
<evidence type="ECO:0000313" key="5">
    <source>
        <dbReference type="Proteomes" id="UP000664288"/>
    </source>
</evidence>
<gene>
    <name evidence="4" type="ORF">J1C47_12855</name>
</gene>
<dbReference type="InterPro" id="IPR006315">
    <property type="entry name" value="OM_autotransptr_brl_dom"/>
</dbReference>
<dbReference type="Proteomes" id="UP000664288">
    <property type="component" value="Unassembled WGS sequence"/>
</dbReference>
<dbReference type="Pfam" id="PF03797">
    <property type="entry name" value="Autotransporter"/>
    <property type="match status" value="1"/>
</dbReference>
<accession>A0ABS3J4C5</accession>
<reference evidence="4 5" key="1">
    <citation type="submission" date="2021-03" db="EMBL/GenBank/DDBJ databases">
        <title>Whole genome sequence of Jiella sp. MQZ13P-4.</title>
        <authorList>
            <person name="Tuo L."/>
        </authorList>
    </citation>
    <scope>NUCLEOTIDE SEQUENCE [LARGE SCALE GENOMIC DNA]</scope>
    <source>
        <strain evidence="4 5">MQZ13P-4</strain>
    </source>
</reference>
<dbReference type="InterPro" id="IPR001087">
    <property type="entry name" value="GDSL"/>
</dbReference>
<dbReference type="InterPro" id="IPR036514">
    <property type="entry name" value="SGNH_hydro_sf"/>
</dbReference>
<dbReference type="InterPro" id="IPR005546">
    <property type="entry name" value="Autotransporte_beta"/>
</dbReference>
<feature type="chain" id="PRO_5045284263" evidence="2">
    <location>
        <begin position="26"/>
        <end position="614"/>
    </location>
</feature>
<dbReference type="SMART" id="SM00869">
    <property type="entry name" value="Autotransporter"/>
    <property type="match status" value="1"/>
</dbReference>
<dbReference type="SUPFAM" id="SSF52266">
    <property type="entry name" value="SGNH hydrolase"/>
    <property type="match status" value="1"/>
</dbReference>
<dbReference type="SUPFAM" id="SSF103515">
    <property type="entry name" value="Autotransporter"/>
    <property type="match status" value="1"/>
</dbReference>
<dbReference type="RefSeq" id="WP_207351169.1">
    <property type="nucleotide sequence ID" value="NZ_JAFMPY010000012.1"/>
</dbReference>
<dbReference type="PANTHER" id="PTHR45648">
    <property type="entry name" value="GDSL LIPASE/ACYLHYDROLASE FAMILY PROTEIN (AFU_ORTHOLOGUE AFUA_4G14700)"/>
    <property type="match status" value="1"/>
</dbReference>